<evidence type="ECO:0000313" key="1">
    <source>
        <dbReference type="EMBL" id="KAJ8982167.1"/>
    </source>
</evidence>
<evidence type="ECO:0000313" key="2">
    <source>
        <dbReference type="Proteomes" id="UP001162164"/>
    </source>
</evidence>
<dbReference type="PANTHER" id="PTHR47331">
    <property type="entry name" value="PHD-TYPE DOMAIN-CONTAINING PROTEIN"/>
    <property type="match status" value="1"/>
</dbReference>
<dbReference type="EMBL" id="JAPWTJ010000141">
    <property type="protein sequence ID" value="KAJ8982167.1"/>
    <property type="molecule type" value="Genomic_DNA"/>
</dbReference>
<evidence type="ECO:0008006" key="3">
    <source>
        <dbReference type="Google" id="ProtNLM"/>
    </source>
</evidence>
<keyword evidence="2" id="KW-1185">Reference proteome</keyword>
<sequence length="348" mass="39654">MTAELKALVVKRGQVKGQLTRFSNFVNSCTAEKVLELQGRLDNLQTIWYDFNTIQSELEIQGEEPNTSLQERESFENSFYSTQAAAKQRIVDFQPVTNNLVFLWSDSTIVLSWLSAQPCRWKTFVSNRVSQIQQLTPSAHWRHVSSSDNPADIISRGIEPSELVNAQLWWQGPTWLSQNAEAWPETLGITLENEFSETRKANVSLVTRLSDYTTDRNKRDLSKLSNNEIEIAKLTLIKLAQSQEFGQELHNLERSQSVSHNSKLLSLNPFLDSDKIIRVGGRISNAPISYDRRHPIVLPEKPPLTKLIIKAEHHKQLHAGAQAILASLRLQYWPLNGKRAVRSVNYVQ</sequence>
<accession>A0ABQ9JWA7</accession>
<organism evidence="1 2">
    <name type="scientific">Molorchus minor</name>
    <dbReference type="NCBI Taxonomy" id="1323400"/>
    <lineage>
        <taxon>Eukaryota</taxon>
        <taxon>Metazoa</taxon>
        <taxon>Ecdysozoa</taxon>
        <taxon>Arthropoda</taxon>
        <taxon>Hexapoda</taxon>
        <taxon>Insecta</taxon>
        <taxon>Pterygota</taxon>
        <taxon>Neoptera</taxon>
        <taxon>Endopterygota</taxon>
        <taxon>Coleoptera</taxon>
        <taxon>Polyphaga</taxon>
        <taxon>Cucujiformia</taxon>
        <taxon>Chrysomeloidea</taxon>
        <taxon>Cerambycidae</taxon>
        <taxon>Lamiinae</taxon>
        <taxon>Monochamini</taxon>
        <taxon>Molorchus</taxon>
    </lineage>
</organism>
<name>A0ABQ9JWA7_9CUCU</name>
<gene>
    <name evidence="1" type="ORF">NQ317_013952</name>
</gene>
<protein>
    <recommendedName>
        <fullName evidence="3">Integrase zinc-binding domain-containing protein</fullName>
    </recommendedName>
</protein>
<reference evidence="1" key="1">
    <citation type="journal article" date="2023" name="Insect Mol. Biol.">
        <title>Genome sequencing provides insights into the evolution of gene families encoding plant cell wall-degrading enzymes in longhorned beetles.</title>
        <authorList>
            <person name="Shin N.R."/>
            <person name="Okamura Y."/>
            <person name="Kirsch R."/>
            <person name="Pauchet Y."/>
        </authorList>
    </citation>
    <scope>NUCLEOTIDE SEQUENCE</scope>
    <source>
        <strain evidence="1">MMC_N1</strain>
    </source>
</reference>
<proteinExistence type="predicted"/>
<comment type="caution">
    <text evidence="1">The sequence shown here is derived from an EMBL/GenBank/DDBJ whole genome shotgun (WGS) entry which is preliminary data.</text>
</comment>
<dbReference type="Proteomes" id="UP001162164">
    <property type="component" value="Unassembled WGS sequence"/>
</dbReference>